<dbReference type="EMBL" id="JAFJZO010000025">
    <property type="protein sequence ID" value="KAG5502779.1"/>
    <property type="molecule type" value="Genomic_DNA"/>
</dbReference>
<protein>
    <submittedName>
        <fullName evidence="2">Uncharacterized protein</fullName>
    </submittedName>
</protein>
<dbReference type="AlphaFoldDB" id="A0A836I4H7"/>
<name>A0A836I4H7_9TRYP</name>
<keyword evidence="3" id="KW-1185">Reference proteome</keyword>
<gene>
    <name evidence="2" type="ORF">JKF63_04547</name>
</gene>
<feature type="region of interest" description="Disordered" evidence="1">
    <location>
        <begin position="474"/>
        <end position="506"/>
    </location>
</feature>
<dbReference type="Proteomes" id="UP000674318">
    <property type="component" value="Unassembled WGS sequence"/>
</dbReference>
<proteinExistence type="predicted"/>
<accession>A0A836I4H7</accession>
<organism evidence="2 3">
    <name type="scientific">Porcisia hertigi</name>
    <dbReference type="NCBI Taxonomy" id="2761500"/>
    <lineage>
        <taxon>Eukaryota</taxon>
        <taxon>Discoba</taxon>
        <taxon>Euglenozoa</taxon>
        <taxon>Kinetoplastea</taxon>
        <taxon>Metakinetoplastina</taxon>
        <taxon>Trypanosomatida</taxon>
        <taxon>Trypanosomatidae</taxon>
        <taxon>Leishmaniinae</taxon>
        <taxon>Porcisia</taxon>
    </lineage>
</organism>
<dbReference type="OrthoDB" id="267418at2759"/>
<sequence length="570" mass="62596">MPFLQLRSALSASCATCDKVLKVFRTTPAAAAGSREAKSVEAGGAIPVEVEEAAWSALSILHVFYLVHVATVADADRPARLEETSTSELVTSVLHLLRKEQPQKSSFFSPSSKDRGSLSYVAHAFHLRLRGLVEAHERFLEWMRARLDAAESGVRVTVEEEDLFLTDAATFLRSLPLPNLHWGYVASPPVTTRRAPSRRSLYAQLVSANLYAISTFVEIAAAPYPPACASSSWTPCRAPCCLPQSIETSVLSLLYYLTILTVDVAERSALCCGPREGRRSTYVDKGQLMRATLVTADFHIAPMPAVRFSASLSSRAATPPLCVVLYTVLQQEGSQLLERLLRYGQCEARYQNEVADVDLMHRRLLGRHVLRRLGHIFFRPLRGDGTGAGSCTDITSKVVGDRTDAAIITWMAEILQRIVHLSYPAMGCEESRSTSQGFSDAAVDKERWPSRFEAECLAELLRLLIYQLHPDVPSRPSSGAHERNGSRSVNCRSGDSSDRISHTSTPAEGVTVVSPLPASVELFFSAIEAARAQDSAAPAFSRGREALINAHESVVSFVLRRSAQQWMEEH</sequence>
<dbReference type="RefSeq" id="XP_067756551.1">
    <property type="nucleotide sequence ID" value="XM_067900530.1"/>
</dbReference>
<evidence type="ECO:0000313" key="3">
    <source>
        <dbReference type="Proteomes" id="UP000674318"/>
    </source>
</evidence>
<evidence type="ECO:0000313" key="2">
    <source>
        <dbReference type="EMBL" id="KAG5502779.1"/>
    </source>
</evidence>
<evidence type="ECO:0000256" key="1">
    <source>
        <dbReference type="SAM" id="MobiDB-lite"/>
    </source>
</evidence>
<dbReference type="KEGG" id="phet:94290607"/>
<reference evidence="2 3" key="1">
    <citation type="submission" date="2021-02" db="EMBL/GenBank/DDBJ databases">
        <title>Porcisia hertigi Genome sequencing and assembly.</title>
        <authorList>
            <person name="Almutairi H."/>
            <person name="Gatherer D."/>
        </authorList>
    </citation>
    <scope>NUCLEOTIDE SEQUENCE [LARGE SCALE GENOMIC DNA]</scope>
    <source>
        <strain evidence="2 3">C119</strain>
    </source>
</reference>
<comment type="caution">
    <text evidence="2">The sequence shown here is derived from an EMBL/GenBank/DDBJ whole genome shotgun (WGS) entry which is preliminary data.</text>
</comment>
<dbReference type="GeneID" id="94290607"/>